<sequence>MQSSANQTKLQCRPQTGHRIRDRVSETWMPDRVSVPWPSWFTNTLDDSAAKEVCERDPPSRRSRPFKARSASSVPVSPNLCLCGARFRAPSYVAYHVGALPARSRPQPKLSGSVLG</sequence>
<proteinExistence type="predicted"/>
<evidence type="ECO:0000313" key="2">
    <source>
        <dbReference type="EMBL" id="KAG0577018.1"/>
    </source>
</evidence>
<name>A0A8T0I386_CERPU</name>
<gene>
    <name evidence="2" type="ORF">KC19_5G125500</name>
</gene>
<reference evidence="2" key="1">
    <citation type="submission" date="2020-06" db="EMBL/GenBank/DDBJ databases">
        <title>WGS assembly of Ceratodon purpureus strain R40.</title>
        <authorList>
            <person name="Carey S.B."/>
            <person name="Jenkins J."/>
            <person name="Shu S."/>
            <person name="Lovell J.T."/>
            <person name="Sreedasyam A."/>
            <person name="Maumus F."/>
            <person name="Tiley G.P."/>
            <person name="Fernandez-Pozo N."/>
            <person name="Barry K."/>
            <person name="Chen C."/>
            <person name="Wang M."/>
            <person name="Lipzen A."/>
            <person name="Daum C."/>
            <person name="Saski C.A."/>
            <person name="Payton A.C."/>
            <person name="Mcbreen J.C."/>
            <person name="Conrad R.E."/>
            <person name="Kollar L.M."/>
            <person name="Olsson S."/>
            <person name="Huttunen S."/>
            <person name="Landis J.B."/>
            <person name="Wickett N.J."/>
            <person name="Johnson M.G."/>
            <person name="Rensing S.A."/>
            <person name="Grimwood J."/>
            <person name="Schmutz J."/>
            <person name="Mcdaniel S.F."/>
        </authorList>
    </citation>
    <scope>NUCLEOTIDE SEQUENCE</scope>
    <source>
        <strain evidence="2">R40</strain>
    </source>
</reference>
<dbReference type="EMBL" id="CM026425">
    <property type="protein sequence ID" value="KAG0577018.1"/>
    <property type="molecule type" value="Genomic_DNA"/>
</dbReference>
<feature type="region of interest" description="Disordered" evidence="1">
    <location>
        <begin position="1"/>
        <end position="23"/>
    </location>
</feature>
<comment type="caution">
    <text evidence="2">The sequence shown here is derived from an EMBL/GenBank/DDBJ whole genome shotgun (WGS) entry which is preliminary data.</text>
</comment>
<feature type="compositionally biased region" description="Basic and acidic residues" evidence="1">
    <location>
        <begin position="51"/>
        <end position="60"/>
    </location>
</feature>
<evidence type="ECO:0000256" key="1">
    <source>
        <dbReference type="SAM" id="MobiDB-lite"/>
    </source>
</evidence>
<dbReference type="Proteomes" id="UP000822688">
    <property type="component" value="Chromosome 5"/>
</dbReference>
<feature type="compositionally biased region" description="Polar residues" evidence="1">
    <location>
        <begin position="1"/>
        <end position="14"/>
    </location>
</feature>
<accession>A0A8T0I386</accession>
<keyword evidence="3" id="KW-1185">Reference proteome</keyword>
<feature type="region of interest" description="Disordered" evidence="1">
    <location>
        <begin position="51"/>
        <end position="76"/>
    </location>
</feature>
<protein>
    <submittedName>
        <fullName evidence="2">Uncharacterized protein</fullName>
    </submittedName>
</protein>
<organism evidence="2 3">
    <name type="scientific">Ceratodon purpureus</name>
    <name type="common">Fire moss</name>
    <name type="synonym">Dicranum purpureum</name>
    <dbReference type="NCBI Taxonomy" id="3225"/>
    <lineage>
        <taxon>Eukaryota</taxon>
        <taxon>Viridiplantae</taxon>
        <taxon>Streptophyta</taxon>
        <taxon>Embryophyta</taxon>
        <taxon>Bryophyta</taxon>
        <taxon>Bryophytina</taxon>
        <taxon>Bryopsida</taxon>
        <taxon>Dicranidae</taxon>
        <taxon>Pseudoditrichales</taxon>
        <taxon>Ditrichaceae</taxon>
        <taxon>Ceratodon</taxon>
    </lineage>
</organism>
<evidence type="ECO:0000313" key="3">
    <source>
        <dbReference type="Proteomes" id="UP000822688"/>
    </source>
</evidence>
<dbReference type="AlphaFoldDB" id="A0A8T0I386"/>